<reference evidence="1 2" key="1">
    <citation type="submission" date="2016-07" db="EMBL/GenBank/DDBJ databases">
        <title>Complete genome sequence of Altererythrobacter dongtanensis KCTC 22672, a type strain with esterase isolated from tidal flat.</title>
        <authorList>
            <person name="Cheng H."/>
            <person name="Wu Y.-H."/>
            <person name="Zhou P."/>
            <person name="Huo Y.-Y."/>
            <person name="Wang C.-S."/>
            <person name="Xu X.-W."/>
        </authorList>
    </citation>
    <scope>NUCLEOTIDE SEQUENCE [LARGE SCALE GENOMIC DNA]</scope>
    <source>
        <strain evidence="1 2">KCTC 22672</strain>
    </source>
</reference>
<gene>
    <name evidence="1" type="ORF">A6F68_00381</name>
</gene>
<dbReference type="Proteomes" id="UP000092932">
    <property type="component" value="Chromosome"/>
</dbReference>
<accession>A0A1B2A9U0</accession>
<organism evidence="1 2">
    <name type="scientific">Tsuneonella dongtanensis</name>
    <dbReference type="NCBI Taxonomy" id="692370"/>
    <lineage>
        <taxon>Bacteria</taxon>
        <taxon>Pseudomonadati</taxon>
        <taxon>Pseudomonadota</taxon>
        <taxon>Alphaproteobacteria</taxon>
        <taxon>Sphingomonadales</taxon>
        <taxon>Erythrobacteraceae</taxon>
        <taxon>Tsuneonella</taxon>
    </lineage>
</organism>
<dbReference type="RefSeq" id="WP_067675561.1">
    <property type="nucleotide sequence ID" value="NZ_CP016591.1"/>
</dbReference>
<name>A0A1B2A9U0_9SPHN</name>
<evidence type="ECO:0000313" key="2">
    <source>
        <dbReference type="Proteomes" id="UP000092932"/>
    </source>
</evidence>
<dbReference type="OrthoDB" id="9982127at2"/>
<keyword evidence="2" id="KW-1185">Reference proteome</keyword>
<dbReference type="AlphaFoldDB" id="A0A1B2A9U0"/>
<sequence>MFEAAIHSSVPVNGAILRPLEWGELVARFGAARDLRALTARAPGNGGSFIIHAADGLGYDTDHCAGQDQPGVNLAALGGVKPLEAITAGTTNAMAESDQGTR</sequence>
<dbReference type="STRING" id="692370.A6F68_00381"/>
<evidence type="ECO:0000313" key="1">
    <source>
        <dbReference type="EMBL" id="ANY18916.1"/>
    </source>
</evidence>
<dbReference type="KEGG" id="ado:A6F68_00381"/>
<dbReference type="EMBL" id="CP016591">
    <property type="protein sequence ID" value="ANY18916.1"/>
    <property type="molecule type" value="Genomic_DNA"/>
</dbReference>
<proteinExistence type="predicted"/>
<protein>
    <submittedName>
        <fullName evidence="1">Uncharacterized protein</fullName>
    </submittedName>
</protein>